<dbReference type="OrthoDB" id="2375554at2"/>
<sequence length="210" mass="23795">MHVIISWVTTIIVFLLFTIVIDLLLPSSSFQKYVKMVIGLILLLIMLSPLLSIFSLDVDRLLTTVSAGESDQQETMKNELEQKKKEIQASQRAYILEQMAVQMKKQVAGELMKQYGLTVQHITLQTNERSSLPTFDDIQTIEVVVSQQHTPTQQTIQPVIIDVSKPISNDGENEALRKKLASFFATKWGVHEEKIIVQMEGRDWGDASVH</sequence>
<dbReference type="EMBL" id="CP015438">
    <property type="protein sequence ID" value="ANB60949.1"/>
    <property type="molecule type" value="Genomic_DNA"/>
</dbReference>
<dbReference type="InterPro" id="IPR014245">
    <property type="entry name" value="Spore_III_AF"/>
</dbReference>
<dbReference type="AlphaFoldDB" id="A0A160F3L7"/>
<keyword evidence="4" id="KW-1185">Reference proteome</keyword>
<reference evidence="3 4" key="1">
    <citation type="journal article" date="2006" name="Syst. Appl. Microbiol.">
        <title>Anoxybacillus amylolyticus sp. nov., a thermophilic amylase producing bacterium isolated from Mount Rittmann (Antarctica).</title>
        <authorList>
            <person name="Poli A."/>
            <person name="Esposito E."/>
            <person name="Lama L."/>
            <person name="Orlando P."/>
            <person name="Nicolaus G."/>
            <person name="de Appolonia F."/>
            <person name="Gambacorta A."/>
            <person name="Nicolaus B."/>
        </authorList>
    </citation>
    <scope>NUCLEOTIDE SEQUENCE [LARGE SCALE GENOMIC DNA]</scope>
    <source>
        <strain evidence="3 4">DSM 15939</strain>
    </source>
</reference>
<accession>A0A160F3L7</accession>
<dbReference type="PATRIC" id="fig|294699.3.peg.2671"/>
<feature type="transmembrane region" description="Helical" evidence="2">
    <location>
        <begin position="37"/>
        <end position="56"/>
    </location>
</feature>
<feature type="transmembrane region" description="Helical" evidence="2">
    <location>
        <begin position="6"/>
        <end position="25"/>
    </location>
</feature>
<dbReference type="RefSeq" id="WP_066326156.1">
    <property type="nucleotide sequence ID" value="NZ_CP015438.1"/>
</dbReference>
<keyword evidence="2" id="KW-0472">Membrane</keyword>
<gene>
    <name evidence="3" type="primary">spoIIIAF</name>
    <name evidence="3" type="ORF">GFC30_2592</name>
</gene>
<dbReference type="Pfam" id="PF09581">
    <property type="entry name" value="Spore_III_AF"/>
    <property type="match status" value="1"/>
</dbReference>
<keyword evidence="2" id="KW-1133">Transmembrane helix</keyword>
<organism evidence="3 4">
    <name type="scientific">Anoxybacteroides amylolyticum</name>
    <dbReference type="NCBI Taxonomy" id="294699"/>
    <lineage>
        <taxon>Bacteria</taxon>
        <taxon>Bacillati</taxon>
        <taxon>Bacillota</taxon>
        <taxon>Bacilli</taxon>
        <taxon>Bacillales</taxon>
        <taxon>Anoxybacillaceae</taxon>
        <taxon>Anoxybacteroides</taxon>
    </lineage>
</organism>
<keyword evidence="1" id="KW-0175">Coiled coil</keyword>
<dbReference type="NCBIfam" id="TIGR02896">
    <property type="entry name" value="spore_III_AF"/>
    <property type="match status" value="1"/>
</dbReference>
<name>A0A160F3L7_9BACL</name>
<keyword evidence="2" id="KW-0812">Transmembrane</keyword>
<feature type="coiled-coil region" evidence="1">
    <location>
        <begin position="70"/>
        <end position="97"/>
    </location>
</feature>
<evidence type="ECO:0000313" key="3">
    <source>
        <dbReference type="EMBL" id="ANB60949.1"/>
    </source>
</evidence>
<evidence type="ECO:0000256" key="2">
    <source>
        <dbReference type="SAM" id="Phobius"/>
    </source>
</evidence>
<proteinExistence type="predicted"/>
<protein>
    <submittedName>
        <fullName evidence="3">Stage III sporulation protein AF</fullName>
    </submittedName>
</protein>
<dbReference type="Proteomes" id="UP000076865">
    <property type="component" value="Chromosome"/>
</dbReference>
<evidence type="ECO:0000256" key="1">
    <source>
        <dbReference type="SAM" id="Coils"/>
    </source>
</evidence>
<dbReference type="KEGG" id="aamy:GFC30_2592"/>
<evidence type="ECO:0000313" key="4">
    <source>
        <dbReference type="Proteomes" id="UP000076865"/>
    </source>
</evidence>